<dbReference type="EMBL" id="LK052892">
    <property type="protein sequence ID" value="CDR41487.1"/>
    <property type="molecule type" value="Genomic_DNA"/>
</dbReference>
<dbReference type="VEuPathDB" id="FungiDB:BON22_3713"/>
<protein>
    <submittedName>
        <fullName evidence="3">CYFA0S07e02762g1_1</fullName>
    </submittedName>
</protein>
<name>A0A061AVC3_CYBFA</name>
<feature type="region of interest" description="Disordered" evidence="1">
    <location>
        <begin position="312"/>
        <end position="334"/>
    </location>
</feature>
<feature type="compositionally biased region" description="Low complexity" evidence="1">
    <location>
        <begin position="189"/>
        <end position="222"/>
    </location>
</feature>
<dbReference type="OrthoDB" id="3981247at2759"/>
<feature type="transmembrane region" description="Helical" evidence="2">
    <location>
        <begin position="12"/>
        <end position="33"/>
    </location>
</feature>
<sequence length="647" mass="71528">MSERHTRPGLPLMVMIPSVLISVATGTLGTVTYHHNKAYFQTAGLISLLVGEFISVLAIPFLLISSDYGLISCIATTLISSFLSLGAGLFTLNDSIVMNHTSPSLPILFKSFVFLFVASLLFGGITIGCLTQAYFTETEDVVIAEDMDSAEKQHRYRSNSGAHSLKKMVSLKASAATLVDTAGRHGDDYNSNSSNNNNYNPLSRSQSNRSKNSSKASLSAFSYKRSKTATKGSIPNYSIKKLSVINQSSSTMNITELGSVKHSSSANTIKSGLFTPTISRSKDFESSSKNMLMERDALKRIPPALLPPHLRPHDKNSFGQNQRSGSDPMISTSHTTKDISHHYFQEEPVMQQIPRAATVNPIMPYFKENKGMRTISLEDYERNYDRIQMSQNSGFQPYRTSDLFSELPHEEHAKLEMEPIPSSDAIESIVESAQESAVSPDDSTDKAMKYLEDAQDAGNADQDMLKAAMDQQTSSINLQALEAFDTMSTKGKGHSPHKSIFGHSRKGSQFSNRGNSMSMPGSPVRRSKSKRQSPRKLGIKNLSLSSIVYKDDKNDAPDFSYVHELQNSPSRKKTAMTLPAIDTNTPIKRSKTVNVLQDATNTTPDSSWSEHSHHSVFPSEVIGEYDKEKWKTMMRLKMVGDENSYNM</sequence>
<feature type="region of interest" description="Disordered" evidence="1">
    <location>
        <begin position="184"/>
        <end position="222"/>
    </location>
</feature>
<feature type="transmembrane region" description="Helical" evidence="2">
    <location>
        <begin position="69"/>
        <end position="92"/>
    </location>
</feature>
<keyword evidence="2" id="KW-0472">Membrane</keyword>
<reference evidence="3" key="1">
    <citation type="journal article" date="2014" name="Genome Announc.">
        <title>Genome sequence of the yeast Cyberlindnera fabianii (Hansenula fabianii).</title>
        <authorList>
            <person name="Freel K.C."/>
            <person name="Sarilar V."/>
            <person name="Neuveglise C."/>
            <person name="Devillers H."/>
            <person name="Friedrich A."/>
            <person name="Schacherer J."/>
        </authorList>
    </citation>
    <scope>NUCLEOTIDE SEQUENCE</scope>
    <source>
        <strain evidence="3">YJS4271</strain>
    </source>
</reference>
<accession>A0A061AVC3</accession>
<gene>
    <name evidence="3" type="ORF">CYFA0S_07e02762g</name>
</gene>
<feature type="compositionally biased region" description="Basic residues" evidence="1">
    <location>
        <begin position="525"/>
        <end position="537"/>
    </location>
</feature>
<feature type="region of interest" description="Disordered" evidence="1">
    <location>
        <begin position="488"/>
        <end position="537"/>
    </location>
</feature>
<evidence type="ECO:0000256" key="2">
    <source>
        <dbReference type="SAM" id="Phobius"/>
    </source>
</evidence>
<keyword evidence="2" id="KW-1133">Transmembrane helix</keyword>
<evidence type="ECO:0000313" key="3">
    <source>
        <dbReference type="EMBL" id="CDR41487.1"/>
    </source>
</evidence>
<feature type="compositionally biased region" description="Polar residues" evidence="1">
    <location>
        <begin position="317"/>
        <end position="334"/>
    </location>
</feature>
<feature type="transmembrane region" description="Helical" evidence="2">
    <location>
        <begin position="45"/>
        <end position="63"/>
    </location>
</feature>
<organism evidence="3">
    <name type="scientific">Cyberlindnera fabianii</name>
    <name type="common">Yeast</name>
    <name type="synonym">Hansenula fabianii</name>
    <dbReference type="NCBI Taxonomy" id="36022"/>
    <lineage>
        <taxon>Eukaryota</taxon>
        <taxon>Fungi</taxon>
        <taxon>Dikarya</taxon>
        <taxon>Ascomycota</taxon>
        <taxon>Saccharomycotina</taxon>
        <taxon>Saccharomycetes</taxon>
        <taxon>Phaffomycetales</taxon>
        <taxon>Phaffomycetaceae</taxon>
        <taxon>Cyberlindnera</taxon>
    </lineage>
</organism>
<feature type="transmembrane region" description="Helical" evidence="2">
    <location>
        <begin position="112"/>
        <end position="135"/>
    </location>
</feature>
<evidence type="ECO:0000256" key="1">
    <source>
        <dbReference type="SAM" id="MobiDB-lite"/>
    </source>
</evidence>
<proteinExistence type="predicted"/>
<dbReference type="AlphaFoldDB" id="A0A061AVC3"/>
<feature type="compositionally biased region" description="Polar residues" evidence="1">
    <location>
        <begin position="507"/>
        <end position="519"/>
    </location>
</feature>
<keyword evidence="2" id="KW-0812">Transmembrane</keyword>